<name>A0ABQ8M9R5_LABRO</name>
<evidence type="ECO:0000259" key="8">
    <source>
        <dbReference type="Pfam" id="PF17921"/>
    </source>
</evidence>
<evidence type="ECO:0000256" key="2">
    <source>
        <dbReference type="ARBA" id="ARBA00012180"/>
    </source>
</evidence>
<keyword evidence="3" id="KW-0511">Multifunctional enzyme</keyword>
<dbReference type="Gene3D" id="3.30.70.270">
    <property type="match status" value="2"/>
</dbReference>
<evidence type="ECO:0000256" key="4">
    <source>
        <dbReference type="ARBA" id="ARBA00039658"/>
    </source>
</evidence>
<dbReference type="Gene3D" id="1.10.340.70">
    <property type="match status" value="1"/>
</dbReference>
<dbReference type="SUPFAM" id="SSF56672">
    <property type="entry name" value="DNA/RNA polymerases"/>
    <property type="match status" value="1"/>
</dbReference>
<evidence type="ECO:0000256" key="3">
    <source>
        <dbReference type="ARBA" id="ARBA00023268"/>
    </source>
</evidence>
<proteinExistence type="inferred from homology"/>
<comment type="similarity">
    <text evidence="1">Belongs to the beta type-B retroviral polymerase family. HERV class-II K(HML-2) pol subfamily.</text>
</comment>
<dbReference type="InterPro" id="IPR043502">
    <property type="entry name" value="DNA/RNA_pol_sf"/>
</dbReference>
<dbReference type="Pfam" id="PF17919">
    <property type="entry name" value="RT_RNaseH_2"/>
    <property type="match status" value="1"/>
</dbReference>
<dbReference type="EMBL" id="JACTAM010000010">
    <property type="protein sequence ID" value="KAI2659613.1"/>
    <property type="molecule type" value="Genomic_DNA"/>
</dbReference>
<feature type="region of interest" description="Disordered" evidence="5">
    <location>
        <begin position="1"/>
        <end position="26"/>
    </location>
</feature>
<dbReference type="Pfam" id="PF17921">
    <property type="entry name" value="Integrase_H2C2"/>
    <property type="match status" value="1"/>
</dbReference>
<evidence type="ECO:0000313" key="10">
    <source>
        <dbReference type="Proteomes" id="UP000830375"/>
    </source>
</evidence>
<dbReference type="InterPro" id="IPR041588">
    <property type="entry name" value="Integrase_H2C2"/>
</dbReference>
<gene>
    <name evidence="9" type="ORF">H4Q32_022100</name>
</gene>
<dbReference type="InterPro" id="IPR050951">
    <property type="entry name" value="Retrovirus_Pol_polyprotein"/>
</dbReference>
<dbReference type="Pfam" id="PF00078">
    <property type="entry name" value="RVT_1"/>
    <property type="match status" value="1"/>
</dbReference>
<evidence type="ECO:0000259" key="7">
    <source>
        <dbReference type="Pfam" id="PF17919"/>
    </source>
</evidence>
<dbReference type="InterPro" id="IPR041577">
    <property type="entry name" value="RT_RNaseH_2"/>
</dbReference>
<dbReference type="Proteomes" id="UP000830375">
    <property type="component" value="Unassembled WGS sequence"/>
</dbReference>
<accession>A0ABQ8M9R5</accession>
<evidence type="ECO:0000313" key="9">
    <source>
        <dbReference type="EMBL" id="KAI2659613.1"/>
    </source>
</evidence>
<dbReference type="PANTHER" id="PTHR37984:SF5">
    <property type="entry name" value="PROTEIN NYNRIN-LIKE"/>
    <property type="match status" value="1"/>
</dbReference>
<evidence type="ECO:0000259" key="6">
    <source>
        <dbReference type="Pfam" id="PF00078"/>
    </source>
</evidence>
<protein>
    <recommendedName>
        <fullName evidence="4">Gypsy retrotransposon integrase-like protein 1</fullName>
        <ecNumber evidence="2">3.1.26.4</ecNumber>
    </recommendedName>
</protein>
<dbReference type="InterPro" id="IPR000477">
    <property type="entry name" value="RT_dom"/>
</dbReference>
<sequence length="377" mass="42987">MAFFTVSRRHQPQPPRQSHQPPTPVHSHLTFNEEHLHPLTGTTYKHIHLIPLSAGLRPFSDACRCAITSSETCSTGFVIIYIDDILIYSTSLEEHCHHVTQVLERLRQHHLFLKGEKHEFHKTTVHFLGYVITPEEVQMDQGNVDVVQNWPQPSTVKEMQRFLGFANFYCRFIANFSQVSAPLTSLLRKKSKTLTWTPAALDAFHQLKTAFCTAPTLTYPDPHLHFVVAVDASTLGVGAILSQWKGEPPVLHPCAYFSKKLSPAEQSYDIGNWNRYWWPGMTRDVTRYIRGCSVCAITSTPRRLPEGKLVPLLLPRRPWSHLGVDFVTDLPASKGYTTSCVKSGIMYSASHWAAEKPFGLYFVNGWLYIMPYLRSRR</sequence>
<organism evidence="9 10">
    <name type="scientific">Labeo rohita</name>
    <name type="common">Indian major carp</name>
    <name type="synonym">Cyprinus rohita</name>
    <dbReference type="NCBI Taxonomy" id="84645"/>
    <lineage>
        <taxon>Eukaryota</taxon>
        <taxon>Metazoa</taxon>
        <taxon>Chordata</taxon>
        <taxon>Craniata</taxon>
        <taxon>Vertebrata</taxon>
        <taxon>Euteleostomi</taxon>
        <taxon>Actinopterygii</taxon>
        <taxon>Neopterygii</taxon>
        <taxon>Teleostei</taxon>
        <taxon>Ostariophysi</taxon>
        <taxon>Cypriniformes</taxon>
        <taxon>Cyprinidae</taxon>
        <taxon>Labeoninae</taxon>
        <taxon>Labeonini</taxon>
        <taxon>Labeo</taxon>
    </lineage>
</organism>
<feature type="domain" description="Reverse transcriptase" evidence="6">
    <location>
        <begin position="76"/>
        <end position="132"/>
    </location>
</feature>
<evidence type="ECO:0000256" key="1">
    <source>
        <dbReference type="ARBA" id="ARBA00010879"/>
    </source>
</evidence>
<keyword evidence="10" id="KW-1185">Reference proteome</keyword>
<reference evidence="9 10" key="1">
    <citation type="submission" date="2022-01" db="EMBL/GenBank/DDBJ databases">
        <title>A high-quality chromosome-level genome assembly of rohu carp, Labeo rohita.</title>
        <authorList>
            <person name="Arick M.A. II"/>
            <person name="Hsu C.-Y."/>
            <person name="Magbanua Z."/>
            <person name="Pechanova O."/>
            <person name="Grover C."/>
            <person name="Miller E."/>
            <person name="Thrash A."/>
            <person name="Ezzel L."/>
            <person name="Alam S."/>
            <person name="Benzie J."/>
            <person name="Hamilton M."/>
            <person name="Karsi A."/>
            <person name="Lawrence M.L."/>
            <person name="Peterson D.G."/>
        </authorList>
    </citation>
    <scope>NUCLEOTIDE SEQUENCE [LARGE SCALE GENOMIC DNA]</scope>
    <source>
        <strain evidence="10">BAU-BD-2019</strain>
        <tissue evidence="9">Blood</tissue>
    </source>
</reference>
<feature type="domain" description="Reverse transcriptase/retrotransposon-derived protein RNase H-like" evidence="7">
    <location>
        <begin position="196"/>
        <end position="270"/>
    </location>
</feature>
<evidence type="ECO:0000256" key="5">
    <source>
        <dbReference type="SAM" id="MobiDB-lite"/>
    </source>
</evidence>
<feature type="domain" description="Integrase zinc-binding" evidence="8">
    <location>
        <begin position="274"/>
        <end position="298"/>
    </location>
</feature>
<dbReference type="InterPro" id="IPR043128">
    <property type="entry name" value="Rev_trsase/Diguanyl_cyclase"/>
</dbReference>
<comment type="caution">
    <text evidence="9">The sequence shown here is derived from an EMBL/GenBank/DDBJ whole genome shotgun (WGS) entry which is preliminary data.</text>
</comment>
<dbReference type="EC" id="3.1.26.4" evidence="2"/>
<dbReference type="PANTHER" id="PTHR37984">
    <property type="entry name" value="PROTEIN CBG26694"/>
    <property type="match status" value="1"/>
</dbReference>